<keyword evidence="5 6" id="KW-0472">Membrane</keyword>
<evidence type="ECO:0000259" key="7">
    <source>
        <dbReference type="Pfam" id="PF00662"/>
    </source>
</evidence>
<keyword evidence="9" id="KW-0255">Endonuclease</keyword>
<keyword evidence="9" id="KW-0496">Mitochondrion</keyword>
<dbReference type="GO" id="GO:0016020">
    <property type="term" value="C:membrane"/>
    <property type="evidence" value="ECO:0007669"/>
    <property type="project" value="UniProtKB-SubCell"/>
</dbReference>
<dbReference type="GO" id="GO:0008137">
    <property type="term" value="F:NADH dehydrogenase (ubiquinone) activity"/>
    <property type="evidence" value="ECO:0007669"/>
    <property type="project" value="InterPro"/>
</dbReference>
<keyword evidence="3 6" id="KW-0812">Transmembrane</keyword>
<accession>A0A7H1DSJ7</accession>
<evidence type="ECO:0000313" key="9">
    <source>
        <dbReference type="EMBL" id="QNS39955.1"/>
    </source>
</evidence>
<dbReference type="Pfam" id="PF03161">
    <property type="entry name" value="LAGLIDADG_2"/>
    <property type="match status" value="1"/>
</dbReference>
<name>A0A7H1DSJ7_9AGAM</name>
<dbReference type="InterPro" id="IPR001516">
    <property type="entry name" value="Proton_antipo_N"/>
</dbReference>
<evidence type="ECO:0000256" key="1">
    <source>
        <dbReference type="ARBA" id="ARBA00002670"/>
    </source>
</evidence>
<evidence type="ECO:0000256" key="2">
    <source>
        <dbReference type="ARBA" id="ARBA00004141"/>
    </source>
</evidence>
<keyword evidence="9" id="KW-0378">Hydrolase</keyword>
<dbReference type="EMBL" id="MT227806">
    <property type="protein sequence ID" value="QNS39955.1"/>
    <property type="molecule type" value="Genomic_DNA"/>
</dbReference>
<feature type="transmembrane region" description="Helical" evidence="6">
    <location>
        <begin position="29"/>
        <end position="51"/>
    </location>
</feature>
<reference evidence="9" key="1">
    <citation type="submission" date="2020-03" db="EMBL/GenBank/DDBJ databases">
        <authorList>
            <person name="Song T."/>
            <person name="Xu F."/>
        </authorList>
    </citation>
    <scope>NUCLEOTIDE SEQUENCE</scope>
    <source>
        <strain evidence="9">Zhehuang-1</strain>
    </source>
</reference>
<dbReference type="GO" id="GO:0042773">
    <property type="term" value="P:ATP synthesis coupled electron transport"/>
    <property type="evidence" value="ECO:0007669"/>
    <property type="project" value="InterPro"/>
</dbReference>
<dbReference type="GO" id="GO:0004519">
    <property type="term" value="F:endonuclease activity"/>
    <property type="evidence" value="ECO:0007669"/>
    <property type="project" value="UniProtKB-KW"/>
</dbReference>
<comment type="subcellular location">
    <subcellularLocation>
        <location evidence="2">Membrane</location>
        <topology evidence="2">Multi-pass membrane protein</topology>
    </subcellularLocation>
</comment>
<proteinExistence type="predicted"/>
<evidence type="ECO:0000256" key="5">
    <source>
        <dbReference type="ARBA" id="ARBA00023136"/>
    </source>
</evidence>
<dbReference type="Gene3D" id="3.10.28.10">
    <property type="entry name" value="Homing endonucleases"/>
    <property type="match status" value="2"/>
</dbReference>
<geneLocation type="mitochondrion" evidence="9"/>
<organism evidence="9">
    <name type="scientific">Sanghuangporus vaninii</name>
    <dbReference type="NCBI Taxonomy" id="175686"/>
    <lineage>
        <taxon>Eukaryota</taxon>
        <taxon>Fungi</taxon>
        <taxon>Dikarya</taxon>
        <taxon>Basidiomycota</taxon>
        <taxon>Agaricomycotina</taxon>
        <taxon>Agaricomycetes</taxon>
        <taxon>Hymenochaetales</taxon>
        <taxon>Hymenochaetaceae</taxon>
        <taxon>Sanghuangporus</taxon>
    </lineage>
</organism>
<evidence type="ECO:0000256" key="6">
    <source>
        <dbReference type="SAM" id="Phobius"/>
    </source>
</evidence>
<comment type="function">
    <text evidence="1">Mitochondrial DNA endonuclease involved in intron homing.</text>
</comment>
<dbReference type="PANTHER" id="PTHR42829">
    <property type="entry name" value="NADH-UBIQUINONE OXIDOREDUCTASE CHAIN 5"/>
    <property type="match status" value="1"/>
</dbReference>
<evidence type="ECO:0000256" key="4">
    <source>
        <dbReference type="ARBA" id="ARBA00022989"/>
    </source>
</evidence>
<dbReference type="GO" id="GO:0015990">
    <property type="term" value="P:electron transport coupled proton transport"/>
    <property type="evidence" value="ECO:0007669"/>
    <property type="project" value="TreeGrafter"/>
</dbReference>
<sequence>MFIPVLYISTLIHIYSIDYLSSDPHNQRFFSYLSLFTFFMLLLASGANYFVMFIGWEGILECLKWYNFDEFFISNFVENNKNFYLLGGLVFTKDKKMKVNKLTSYQRIGPHNIDILSIIIGSVLGDTQLEKRSNGLGTRILFEQSNKNVEYLMWFHNYLSSRGYCNPNKPKLHTRIKKDNKVFYHYRINSYTFSSFNWLNEMFYSIDVKTDKLIKVVPLNIEKYLTPLALAIWFMEDGSKLGSGVRIATNNFTLEEVQFLCDVLYKKYNLTATAHVGGKNNSYVLYIHTKSVPLFSSLVKVYMHPSMYYKLGS</sequence>
<feature type="domain" description="Homing endonuclease LAGLIDADG" evidence="8">
    <location>
        <begin position="117"/>
        <end position="295"/>
    </location>
</feature>
<dbReference type="GO" id="GO:0003954">
    <property type="term" value="F:NADH dehydrogenase activity"/>
    <property type="evidence" value="ECO:0007669"/>
    <property type="project" value="TreeGrafter"/>
</dbReference>
<protein>
    <submittedName>
        <fullName evidence="9">LAGLIDADG endonuclease</fullName>
    </submittedName>
</protein>
<dbReference type="SUPFAM" id="SSF55608">
    <property type="entry name" value="Homing endonucleases"/>
    <property type="match status" value="1"/>
</dbReference>
<dbReference type="AlphaFoldDB" id="A0A7H1DSJ7"/>
<feature type="domain" description="NADH-Ubiquinone oxidoreductase (complex I) chain 5 N-terminal" evidence="7">
    <location>
        <begin position="1"/>
        <end position="30"/>
    </location>
</feature>
<dbReference type="PANTHER" id="PTHR42829:SF2">
    <property type="entry name" value="NADH-UBIQUINONE OXIDOREDUCTASE CHAIN 5"/>
    <property type="match status" value="1"/>
</dbReference>
<dbReference type="InterPro" id="IPR004860">
    <property type="entry name" value="LAGLIDADG_dom"/>
</dbReference>
<dbReference type="GeneID" id="59433096"/>
<keyword evidence="4 6" id="KW-1133">Transmembrane helix</keyword>
<dbReference type="RefSeq" id="YP_009936114.1">
    <property type="nucleotide sequence ID" value="NC_050862.1"/>
</dbReference>
<dbReference type="InterPro" id="IPR003945">
    <property type="entry name" value="NU5C-like"/>
</dbReference>
<dbReference type="Pfam" id="PF00662">
    <property type="entry name" value="Proton_antipo_N"/>
    <property type="match status" value="1"/>
</dbReference>
<keyword evidence="9" id="KW-0540">Nuclease</keyword>
<evidence type="ECO:0000259" key="8">
    <source>
        <dbReference type="Pfam" id="PF03161"/>
    </source>
</evidence>
<dbReference type="InterPro" id="IPR027434">
    <property type="entry name" value="Homing_endonucl"/>
</dbReference>
<evidence type="ECO:0000256" key="3">
    <source>
        <dbReference type="ARBA" id="ARBA00022692"/>
    </source>
</evidence>